<sequence>MNARVTRVTAALQGWIAQRPGEAVLVAAAAVLAFAVAAWPSGRHTLADPRPLGPSAYASVDALAHSFATDTVWRAFDLRFPGATRQAADAAWAARQRGADDRDMMAAARQVQHGLVGIALATAPDPLLEQHAELTRRTLAIASEAGPLVCRAALDGSLDLAVLLPAPLVKADATFKVLLASTPARRGKPLSPGAVFRALQPVLLALTPAQVALLRSAGEVRASGGARCEAMGAFYGAVARLPAERRRLALRAALQR</sequence>
<proteinExistence type="predicted"/>
<organism evidence="1 2">
    <name type="scientific">Piscinibacter gummiphilus</name>
    <dbReference type="NCBI Taxonomy" id="946333"/>
    <lineage>
        <taxon>Bacteria</taxon>
        <taxon>Pseudomonadati</taxon>
        <taxon>Pseudomonadota</taxon>
        <taxon>Betaproteobacteria</taxon>
        <taxon>Burkholderiales</taxon>
        <taxon>Sphaerotilaceae</taxon>
        <taxon>Piscinibacter</taxon>
    </lineage>
</organism>
<dbReference type="AlphaFoldDB" id="A0A1W6LDX3"/>
<evidence type="ECO:0000313" key="1">
    <source>
        <dbReference type="EMBL" id="ARN22427.1"/>
    </source>
</evidence>
<evidence type="ECO:0000313" key="2">
    <source>
        <dbReference type="Proteomes" id="UP000193427"/>
    </source>
</evidence>
<gene>
    <name evidence="1" type="ORF">A4W93_22360</name>
</gene>
<dbReference type="STRING" id="946333.A4W93_22360"/>
<dbReference type="KEGG" id="rgu:A4W93_22360"/>
<keyword evidence="2" id="KW-1185">Reference proteome</keyword>
<protein>
    <submittedName>
        <fullName evidence="1">Uncharacterized protein</fullName>
    </submittedName>
</protein>
<name>A0A1W6LDX3_9BURK</name>
<dbReference type="EMBL" id="CP015118">
    <property type="protein sequence ID" value="ARN22427.1"/>
    <property type="molecule type" value="Genomic_DNA"/>
</dbReference>
<accession>A0A1W6LDX3</accession>
<dbReference type="Proteomes" id="UP000193427">
    <property type="component" value="Chromosome"/>
</dbReference>
<reference evidence="1 2" key="1">
    <citation type="submission" date="2016-04" db="EMBL/GenBank/DDBJ databases">
        <title>Complete genome sequence of natural rubber-degrading, novel Gram-negative bacterium, Rhizobacter gummiphilus strain NS21.</title>
        <authorList>
            <person name="Tabata M."/>
            <person name="Kasai D."/>
            <person name="Fukuda M."/>
        </authorList>
    </citation>
    <scope>NUCLEOTIDE SEQUENCE [LARGE SCALE GENOMIC DNA]</scope>
    <source>
        <strain evidence="1 2">NS21</strain>
    </source>
</reference>